<keyword evidence="9 11" id="KW-0067">ATP-binding</keyword>
<evidence type="ECO:0000256" key="4">
    <source>
        <dbReference type="ARBA" id="ARBA00012119"/>
    </source>
</evidence>
<dbReference type="InterPro" id="IPR011611">
    <property type="entry name" value="PfkB_dom"/>
</dbReference>
<dbReference type="EMBL" id="QEAP01000088">
    <property type="protein sequence ID" value="TPX75253.1"/>
    <property type="molecule type" value="Genomic_DNA"/>
</dbReference>
<sequence length="342" mass="37030">MSAPASFSLLYFGQPLLDISAKVSVKVLKQYGLNSNDMILADESHQPLYKEVQDHRNVTYLAGGSCQNSARGSQWLLPANSTCYVGCVGRDDAAKKLREAAHADGLRVEFVVDESLPTGKCAVLITGQDRSMAASKMSATTLESNEIWSLVENAQIFYTVGFLLKGSHDAIMKVAEYSSANNKVFAFNLSAPFLPEVFREELAQVIPHCDYLFANNLKTSSIRDIAMHLAKIPRANASSRPRTVIITQGPDPVIVATLHGVKSYIVPQVRFSDIVDTNGAGDGFCGGYLAALAVGKSTRLCVRSGLFVAGEILKQEGATYPKTAPHSKPWDEFSIEGCCSLQ</sequence>
<dbReference type="GO" id="GO:0005829">
    <property type="term" value="C:cytosol"/>
    <property type="evidence" value="ECO:0007669"/>
    <property type="project" value="TreeGrafter"/>
</dbReference>
<evidence type="ECO:0000313" key="13">
    <source>
        <dbReference type="EMBL" id="TPX75253.1"/>
    </source>
</evidence>
<evidence type="ECO:0000256" key="6">
    <source>
        <dbReference type="ARBA" id="ARBA00022726"/>
    </source>
</evidence>
<evidence type="ECO:0000256" key="5">
    <source>
        <dbReference type="ARBA" id="ARBA00022679"/>
    </source>
</evidence>
<dbReference type="PANTHER" id="PTHR45769:SF3">
    <property type="entry name" value="ADENOSINE KINASE"/>
    <property type="match status" value="1"/>
</dbReference>
<comment type="cofactor">
    <cofactor evidence="1 11">
        <name>Mg(2+)</name>
        <dbReference type="ChEBI" id="CHEBI:18420"/>
    </cofactor>
</comment>
<dbReference type="GO" id="GO:0004001">
    <property type="term" value="F:adenosine kinase activity"/>
    <property type="evidence" value="ECO:0007669"/>
    <property type="project" value="UniProtKB-UniRule"/>
</dbReference>
<dbReference type="InterPro" id="IPR029056">
    <property type="entry name" value="Ribokinase-like"/>
</dbReference>
<evidence type="ECO:0000256" key="7">
    <source>
        <dbReference type="ARBA" id="ARBA00022741"/>
    </source>
</evidence>
<evidence type="ECO:0000256" key="11">
    <source>
        <dbReference type="RuleBase" id="RU368116"/>
    </source>
</evidence>
<comment type="function">
    <text evidence="11">ATP dependent phosphorylation of adenosine and other related nucleoside analogs to monophosphate derivatives.</text>
</comment>
<comment type="pathway">
    <text evidence="2 11">Purine metabolism; AMP biosynthesis via salvage pathway; AMP from adenosine: step 1/1.</text>
</comment>
<dbReference type="STRING" id="246404.A0A507FG82"/>
<dbReference type="SUPFAM" id="SSF53613">
    <property type="entry name" value="Ribokinase-like"/>
    <property type="match status" value="1"/>
</dbReference>
<dbReference type="GO" id="GO:0005634">
    <property type="term" value="C:nucleus"/>
    <property type="evidence" value="ECO:0007669"/>
    <property type="project" value="TreeGrafter"/>
</dbReference>
<evidence type="ECO:0000256" key="9">
    <source>
        <dbReference type="ARBA" id="ARBA00022840"/>
    </source>
</evidence>
<evidence type="ECO:0000256" key="8">
    <source>
        <dbReference type="ARBA" id="ARBA00022777"/>
    </source>
</evidence>
<dbReference type="EC" id="2.7.1.20" evidence="4 11"/>
<dbReference type="GO" id="GO:0044209">
    <property type="term" value="P:AMP salvage"/>
    <property type="evidence" value="ECO:0007669"/>
    <property type="project" value="UniProtKB-UniRule"/>
</dbReference>
<dbReference type="CDD" id="cd01168">
    <property type="entry name" value="adenosine_kinase"/>
    <property type="match status" value="1"/>
</dbReference>
<feature type="domain" description="Carbohydrate kinase PfkB" evidence="12">
    <location>
        <begin position="31"/>
        <end position="321"/>
    </location>
</feature>
<dbReference type="InterPro" id="IPR001805">
    <property type="entry name" value="Adenokinase"/>
</dbReference>
<keyword evidence="14" id="KW-1185">Reference proteome</keyword>
<dbReference type="OrthoDB" id="432447at2759"/>
<evidence type="ECO:0000313" key="14">
    <source>
        <dbReference type="Proteomes" id="UP000320333"/>
    </source>
</evidence>
<keyword evidence="8 11" id="KW-0418">Kinase</keyword>
<dbReference type="Pfam" id="PF00294">
    <property type="entry name" value="PfkB"/>
    <property type="match status" value="1"/>
</dbReference>
<evidence type="ECO:0000256" key="10">
    <source>
        <dbReference type="PIRSR" id="PIRSR601805-1"/>
    </source>
</evidence>
<evidence type="ECO:0000256" key="3">
    <source>
        <dbReference type="ARBA" id="ARBA00010688"/>
    </source>
</evidence>
<reference evidence="13 14" key="1">
    <citation type="journal article" date="2019" name="Sci. Rep.">
        <title>Comparative genomics of chytrid fungi reveal insights into the obligate biotrophic and pathogenic lifestyle of Synchytrium endobioticum.</title>
        <authorList>
            <person name="van de Vossenberg B.T.L.H."/>
            <person name="Warris S."/>
            <person name="Nguyen H.D.T."/>
            <person name="van Gent-Pelzer M.P.E."/>
            <person name="Joly D.L."/>
            <person name="van de Geest H.C."/>
            <person name="Bonants P.J.M."/>
            <person name="Smith D.S."/>
            <person name="Levesque C.A."/>
            <person name="van der Lee T.A.J."/>
        </authorList>
    </citation>
    <scope>NUCLEOTIDE SEQUENCE [LARGE SCALE GENOMIC DNA]</scope>
    <source>
        <strain evidence="13 14">CBS 675.73</strain>
    </source>
</reference>
<dbReference type="GO" id="GO:0006166">
    <property type="term" value="P:purine ribonucleoside salvage"/>
    <property type="evidence" value="ECO:0007669"/>
    <property type="project" value="UniProtKB-KW"/>
</dbReference>
<dbReference type="PROSITE" id="PS00584">
    <property type="entry name" value="PFKB_KINASES_2"/>
    <property type="match status" value="1"/>
</dbReference>
<dbReference type="Gene3D" id="3.30.1110.10">
    <property type="match status" value="1"/>
</dbReference>
<dbReference type="UniPathway" id="UPA00588">
    <property type="reaction ID" value="UER00659"/>
</dbReference>
<organism evidence="13 14">
    <name type="scientific">Chytriomyces confervae</name>
    <dbReference type="NCBI Taxonomy" id="246404"/>
    <lineage>
        <taxon>Eukaryota</taxon>
        <taxon>Fungi</taxon>
        <taxon>Fungi incertae sedis</taxon>
        <taxon>Chytridiomycota</taxon>
        <taxon>Chytridiomycota incertae sedis</taxon>
        <taxon>Chytridiomycetes</taxon>
        <taxon>Chytridiales</taxon>
        <taxon>Chytriomycetaceae</taxon>
        <taxon>Chytriomyces</taxon>
    </lineage>
</organism>
<accession>A0A507FG82</accession>
<keyword evidence="6 11" id="KW-0660">Purine salvage</keyword>
<proteinExistence type="inferred from homology"/>
<comment type="similarity">
    <text evidence="3 11">Belongs to the carbohydrate kinase PfkB family.</text>
</comment>
<dbReference type="PANTHER" id="PTHR45769">
    <property type="entry name" value="ADENOSINE KINASE"/>
    <property type="match status" value="1"/>
</dbReference>
<keyword evidence="11" id="KW-0460">Magnesium</keyword>
<protein>
    <recommendedName>
        <fullName evidence="4 11">Adenosine kinase</fullName>
        <shortName evidence="11">AK</shortName>
        <ecNumber evidence="4 11">2.7.1.20</ecNumber>
    </recommendedName>
    <alternativeName>
        <fullName evidence="11">Adenosine 5'-phosphotransferase</fullName>
    </alternativeName>
</protein>
<name>A0A507FG82_9FUNG</name>
<dbReference type="Proteomes" id="UP000320333">
    <property type="component" value="Unassembled WGS sequence"/>
</dbReference>
<dbReference type="InterPro" id="IPR002173">
    <property type="entry name" value="Carboh/pur_kinase_PfkB_CS"/>
</dbReference>
<keyword evidence="5 11" id="KW-0808">Transferase</keyword>
<evidence type="ECO:0000259" key="12">
    <source>
        <dbReference type="Pfam" id="PF00294"/>
    </source>
</evidence>
<feature type="active site" description="Proton acceptor" evidence="10">
    <location>
        <position position="282"/>
    </location>
</feature>
<dbReference type="GO" id="GO:0006144">
    <property type="term" value="P:purine nucleobase metabolic process"/>
    <property type="evidence" value="ECO:0007669"/>
    <property type="project" value="TreeGrafter"/>
</dbReference>
<comment type="catalytic activity">
    <reaction evidence="11">
        <text>adenosine + ATP = AMP + ADP + H(+)</text>
        <dbReference type="Rhea" id="RHEA:20824"/>
        <dbReference type="ChEBI" id="CHEBI:15378"/>
        <dbReference type="ChEBI" id="CHEBI:16335"/>
        <dbReference type="ChEBI" id="CHEBI:30616"/>
        <dbReference type="ChEBI" id="CHEBI:456215"/>
        <dbReference type="ChEBI" id="CHEBI:456216"/>
        <dbReference type="EC" id="2.7.1.20"/>
    </reaction>
</comment>
<dbReference type="GO" id="GO:0005524">
    <property type="term" value="F:ATP binding"/>
    <property type="evidence" value="ECO:0007669"/>
    <property type="project" value="UniProtKB-UniRule"/>
</dbReference>
<dbReference type="AlphaFoldDB" id="A0A507FG82"/>
<comment type="caution">
    <text evidence="13">The sequence shown here is derived from an EMBL/GenBank/DDBJ whole genome shotgun (WGS) entry which is preliminary data.</text>
</comment>
<evidence type="ECO:0000256" key="2">
    <source>
        <dbReference type="ARBA" id="ARBA00004801"/>
    </source>
</evidence>
<keyword evidence="7 11" id="KW-0547">Nucleotide-binding</keyword>
<dbReference type="PRINTS" id="PR00989">
    <property type="entry name" value="ADENOKINASE"/>
</dbReference>
<dbReference type="Gene3D" id="3.40.1190.20">
    <property type="match status" value="1"/>
</dbReference>
<gene>
    <name evidence="13" type="primary">ADO1</name>
    <name evidence="13" type="ORF">CcCBS67573_g03470</name>
</gene>
<evidence type="ECO:0000256" key="1">
    <source>
        <dbReference type="ARBA" id="ARBA00001946"/>
    </source>
</evidence>